<dbReference type="Proteomes" id="UP000192374">
    <property type="component" value="Unassembled WGS sequence"/>
</dbReference>
<protein>
    <recommendedName>
        <fullName evidence="4">Lipoprotein</fullName>
    </recommendedName>
</protein>
<gene>
    <name evidence="2" type="ORF">BST37_02455</name>
</gene>
<feature type="region of interest" description="Disordered" evidence="1">
    <location>
        <begin position="1"/>
        <end position="24"/>
    </location>
</feature>
<accession>A0ABX3TAT5</accession>
<evidence type="ECO:0000256" key="1">
    <source>
        <dbReference type="SAM" id="MobiDB-lite"/>
    </source>
</evidence>
<comment type="caution">
    <text evidence="2">The sequence shown here is derived from an EMBL/GenBank/DDBJ whole genome shotgun (WGS) entry which is preliminary data.</text>
</comment>
<reference evidence="2 3" key="1">
    <citation type="submission" date="2017-02" db="EMBL/GenBank/DDBJ databases">
        <title>The new phylogeny of genus Mycobacterium.</title>
        <authorList>
            <person name="Tortoli E."/>
            <person name="Trovato A."/>
            <person name="Cirillo D.M."/>
        </authorList>
    </citation>
    <scope>NUCLEOTIDE SEQUENCE [LARGE SCALE GENOMIC DNA]</scope>
    <source>
        <strain evidence="2 3">DSM 45145</strain>
    </source>
</reference>
<proteinExistence type="predicted"/>
<evidence type="ECO:0000313" key="3">
    <source>
        <dbReference type="Proteomes" id="UP000192374"/>
    </source>
</evidence>
<feature type="region of interest" description="Disordered" evidence="1">
    <location>
        <begin position="55"/>
        <end position="113"/>
    </location>
</feature>
<dbReference type="EMBL" id="MVIC01000002">
    <property type="protein sequence ID" value="ORB18344.1"/>
    <property type="molecule type" value="Genomic_DNA"/>
</dbReference>
<name>A0ABX3TAT5_9MYCO</name>
<evidence type="ECO:0000313" key="2">
    <source>
        <dbReference type="EMBL" id="ORB18344.1"/>
    </source>
</evidence>
<sequence length="113" mass="11522">MDHDGTFAVGTEIAPGTYSTAGPVGKGACYWKRLGGANGKDIVDNAMTKKPQVVQIDPSDKAFKTDGCQPWQKTDTPAPASPSPSDAQKQLQTLIGGLNGAVGQSGAGQAPGH</sequence>
<organism evidence="2 3">
    <name type="scientific">Mycobacterium noviomagense</name>
    <dbReference type="NCBI Taxonomy" id="459858"/>
    <lineage>
        <taxon>Bacteria</taxon>
        <taxon>Bacillati</taxon>
        <taxon>Actinomycetota</taxon>
        <taxon>Actinomycetes</taxon>
        <taxon>Mycobacteriales</taxon>
        <taxon>Mycobacteriaceae</taxon>
        <taxon>Mycobacterium</taxon>
    </lineage>
</organism>
<evidence type="ECO:0008006" key="4">
    <source>
        <dbReference type="Google" id="ProtNLM"/>
    </source>
</evidence>
<feature type="compositionally biased region" description="Gly residues" evidence="1">
    <location>
        <begin position="97"/>
        <end position="113"/>
    </location>
</feature>
<feature type="compositionally biased region" description="Low complexity" evidence="1">
    <location>
        <begin position="74"/>
        <end position="87"/>
    </location>
</feature>
<keyword evidence="3" id="KW-1185">Reference proteome</keyword>